<evidence type="ECO:0000256" key="1">
    <source>
        <dbReference type="SAM" id="MobiDB-lite"/>
    </source>
</evidence>
<protein>
    <submittedName>
        <fullName evidence="2">Uncharacterized protein</fullName>
    </submittedName>
</protein>
<proteinExistence type="predicted"/>
<feature type="region of interest" description="Disordered" evidence="1">
    <location>
        <begin position="1"/>
        <end position="32"/>
    </location>
</feature>
<evidence type="ECO:0000313" key="3">
    <source>
        <dbReference type="Proteomes" id="UP000004699"/>
    </source>
</evidence>
<gene>
    <name evidence="2" type="ORF">NOR51B_1904</name>
</gene>
<feature type="compositionally biased region" description="Polar residues" evidence="1">
    <location>
        <begin position="13"/>
        <end position="23"/>
    </location>
</feature>
<keyword evidence="3" id="KW-1185">Reference proteome</keyword>
<feature type="region of interest" description="Disordered" evidence="1">
    <location>
        <begin position="48"/>
        <end position="73"/>
    </location>
</feature>
<reference evidence="3" key="1">
    <citation type="journal article" date="2013" name="BMC Microbiol.">
        <title>Taxonomy and evolution of bacteriochlorophyll a-containing members of the OM60/NOR5 clade of marine gammaproteobacteria: description of Luminiphilus syltensis gen. nov., sp. nov., reclassification of Haliea rubra as Pseudohaliea rubra gen. nov., comb. nov., and emendation of Chromatocurvus halotolerans.</title>
        <authorList>
            <person name="Spring S."/>
            <person name="Riedel T."/>
            <person name="Sproer C."/>
            <person name="Yan S."/>
            <person name="Harder J."/>
            <person name="Fuchs B.M."/>
        </authorList>
    </citation>
    <scope>NUCLEOTIDE SEQUENCE [LARGE SCALE GENOMIC DNA]</scope>
    <source>
        <strain evidence="3">NOR51-B</strain>
    </source>
</reference>
<dbReference type="HOGENOM" id="CLU_2700336_0_0_6"/>
<accession>B8KXP8</accession>
<dbReference type="Proteomes" id="UP000004699">
    <property type="component" value="Unassembled WGS sequence"/>
</dbReference>
<dbReference type="EMBL" id="DS999411">
    <property type="protein sequence ID" value="EED35956.1"/>
    <property type="molecule type" value="Genomic_DNA"/>
</dbReference>
<name>B8KXP8_9GAMM</name>
<evidence type="ECO:0000313" key="2">
    <source>
        <dbReference type="EMBL" id="EED35956.1"/>
    </source>
</evidence>
<sequence length="73" mass="8231">MYGRHQQSDEEYSQTASELSTYNDRLPVPGTDTTRRVVIGELDASEQEIDFSLDPATGKPFPGMEQTQRFGTF</sequence>
<dbReference type="AlphaFoldDB" id="B8KXP8"/>
<organism evidence="2 3">
    <name type="scientific">Luminiphilus syltensis NOR5-1B</name>
    <dbReference type="NCBI Taxonomy" id="565045"/>
    <lineage>
        <taxon>Bacteria</taxon>
        <taxon>Pseudomonadati</taxon>
        <taxon>Pseudomonadota</taxon>
        <taxon>Gammaproteobacteria</taxon>
        <taxon>Cellvibrionales</taxon>
        <taxon>Halieaceae</taxon>
        <taxon>Luminiphilus</taxon>
    </lineage>
</organism>